<evidence type="ECO:0000256" key="1">
    <source>
        <dbReference type="SAM" id="Coils"/>
    </source>
</evidence>
<evidence type="ECO:0000313" key="3">
    <source>
        <dbReference type="Proteomes" id="UP000835052"/>
    </source>
</evidence>
<keyword evidence="3" id="KW-1185">Reference proteome</keyword>
<dbReference type="EMBL" id="CAJGYM010000037">
    <property type="protein sequence ID" value="CAD6193696.1"/>
    <property type="molecule type" value="Genomic_DNA"/>
</dbReference>
<comment type="caution">
    <text evidence="2">The sequence shown here is derived from an EMBL/GenBank/DDBJ whole genome shotgun (WGS) entry which is preliminary data.</text>
</comment>
<accession>A0A8S1HAT9</accession>
<dbReference type="AlphaFoldDB" id="A0A8S1HAT9"/>
<organism evidence="2 3">
    <name type="scientific">Caenorhabditis auriculariae</name>
    <dbReference type="NCBI Taxonomy" id="2777116"/>
    <lineage>
        <taxon>Eukaryota</taxon>
        <taxon>Metazoa</taxon>
        <taxon>Ecdysozoa</taxon>
        <taxon>Nematoda</taxon>
        <taxon>Chromadorea</taxon>
        <taxon>Rhabditida</taxon>
        <taxon>Rhabditina</taxon>
        <taxon>Rhabditomorpha</taxon>
        <taxon>Rhabditoidea</taxon>
        <taxon>Rhabditidae</taxon>
        <taxon>Peloderinae</taxon>
        <taxon>Caenorhabditis</taxon>
    </lineage>
</organism>
<protein>
    <submittedName>
        <fullName evidence="2">Uncharacterized protein</fullName>
    </submittedName>
</protein>
<reference evidence="2" key="1">
    <citation type="submission" date="2020-10" db="EMBL/GenBank/DDBJ databases">
        <authorList>
            <person name="Kikuchi T."/>
        </authorList>
    </citation>
    <scope>NUCLEOTIDE SEQUENCE</scope>
    <source>
        <strain evidence="2">NKZ352</strain>
    </source>
</reference>
<name>A0A8S1HAT9_9PELO</name>
<dbReference type="Proteomes" id="UP000835052">
    <property type="component" value="Unassembled WGS sequence"/>
</dbReference>
<feature type="coiled-coil region" evidence="1">
    <location>
        <begin position="11"/>
        <end position="40"/>
    </location>
</feature>
<gene>
    <name evidence="2" type="ORF">CAUJ_LOCUS9615</name>
</gene>
<proteinExistence type="predicted"/>
<keyword evidence="1" id="KW-0175">Coiled coil</keyword>
<sequence length="49" mass="5940">MNPKEETIERHMELEEQIEYSIKEKELAEANKSIEEYEYEFDRNVACIS</sequence>
<evidence type="ECO:0000313" key="2">
    <source>
        <dbReference type="EMBL" id="CAD6193696.1"/>
    </source>
</evidence>